<dbReference type="SUPFAM" id="SSF53474">
    <property type="entry name" value="alpha/beta-Hydrolases"/>
    <property type="match status" value="2"/>
</dbReference>
<feature type="region of interest" description="Disordered" evidence="4">
    <location>
        <begin position="441"/>
        <end position="469"/>
    </location>
</feature>
<dbReference type="PANTHER" id="PTHR22946">
    <property type="entry name" value="DIENELACTONE HYDROLASE DOMAIN-CONTAINING PROTEIN-RELATED"/>
    <property type="match status" value="1"/>
</dbReference>
<dbReference type="InterPro" id="IPR054579">
    <property type="entry name" value="GCE-like_dom"/>
</dbReference>
<keyword evidence="2 5" id="KW-0732">Signal</keyword>
<organism evidence="7 8">
    <name type="scientific">Actomonas aquatica</name>
    <dbReference type="NCBI Taxonomy" id="2866162"/>
    <lineage>
        <taxon>Bacteria</taxon>
        <taxon>Pseudomonadati</taxon>
        <taxon>Verrucomicrobiota</taxon>
        <taxon>Opitutia</taxon>
        <taxon>Opitutales</taxon>
        <taxon>Opitutaceae</taxon>
        <taxon>Actomonas</taxon>
    </lineage>
</organism>
<dbReference type="EMBL" id="CP139781">
    <property type="protein sequence ID" value="WRQ87802.1"/>
    <property type="molecule type" value="Genomic_DNA"/>
</dbReference>
<dbReference type="Gene3D" id="3.40.50.1820">
    <property type="entry name" value="alpha/beta hydrolase"/>
    <property type="match status" value="2"/>
</dbReference>
<gene>
    <name evidence="7" type="ORF">K1X11_000170</name>
</gene>
<reference evidence="7 8" key="1">
    <citation type="submission" date="2023-12" db="EMBL/GenBank/DDBJ databases">
        <title>Description of an unclassified Opitutus bacterium of Verrucomicrobiota.</title>
        <authorList>
            <person name="Zhang D.-F."/>
        </authorList>
    </citation>
    <scope>NUCLEOTIDE SEQUENCE [LARGE SCALE GENOMIC DNA]</scope>
    <source>
        <strain evidence="7 8">WL0086</strain>
    </source>
</reference>
<protein>
    <submittedName>
        <fullName evidence="7">Alpha/beta fold hydrolase</fullName>
    </submittedName>
</protein>
<evidence type="ECO:0000313" key="7">
    <source>
        <dbReference type="EMBL" id="WRQ87802.1"/>
    </source>
</evidence>
<name>A0ABZ1C903_9BACT</name>
<evidence type="ECO:0000256" key="2">
    <source>
        <dbReference type="ARBA" id="ARBA00022729"/>
    </source>
</evidence>
<evidence type="ECO:0000256" key="5">
    <source>
        <dbReference type="SAM" id="SignalP"/>
    </source>
</evidence>
<keyword evidence="1" id="KW-0719">Serine esterase</keyword>
<feature type="domain" description="4-O-methyl-glucuronoyl methylesterase-like" evidence="6">
    <location>
        <begin position="550"/>
        <end position="720"/>
    </location>
</feature>
<feature type="signal peptide" evidence="5">
    <location>
        <begin position="1"/>
        <end position="29"/>
    </location>
</feature>
<evidence type="ECO:0000256" key="3">
    <source>
        <dbReference type="ARBA" id="ARBA00022801"/>
    </source>
</evidence>
<dbReference type="GO" id="GO:0016787">
    <property type="term" value="F:hydrolase activity"/>
    <property type="evidence" value="ECO:0007669"/>
    <property type="project" value="UniProtKB-KW"/>
</dbReference>
<dbReference type="RefSeq" id="WP_221029157.1">
    <property type="nucleotide sequence ID" value="NZ_CP139781.1"/>
</dbReference>
<dbReference type="PROSITE" id="PS00708">
    <property type="entry name" value="PRO_ENDOPEP_SER"/>
    <property type="match status" value="1"/>
</dbReference>
<feature type="domain" description="4-O-methyl-glucuronoyl methylesterase-like" evidence="6">
    <location>
        <begin position="147"/>
        <end position="333"/>
    </location>
</feature>
<dbReference type="PANTHER" id="PTHR22946:SF9">
    <property type="entry name" value="POLYKETIDE TRANSFERASE AF380"/>
    <property type="match status" value="1"/>
</dbReference>
<dbReference type="InterPro" id="IPR002471">
    <property type="entry name" value="Pept_S9_AS"/>
</dbReference>
<evidence type="ECO:0000313" key="8">
    <source>
        <dbReference type="Proteomes" id="UP000738431"/>
    </source>
</evidence>
<dbReference type="Pfam" id="PF22244">
    <property type="entry name" value="GCE_fung"/>
    <property type="match status" value="2"/>
</dbReference>
<accession>A0ABZ1C903</accession>
<evidence type="ECO:0000256" key="1">
    <source>
        <dbReference type="ARBA" id="ARBA00022487"/>
    </source>
</evidence>
<evidence type="ECO:0000256" key="4">
    <source>
        <dbReference type="SAM" id="MobiDB-lite"/>
    </source>
</evidence>
<feature type="chain" id="PRO_5047392504" evidence="5">
    <location>
        <begin position="30"/>
        <end position="755"/>
    </location>
</feature>
<dbReference type="InterPro" id="IPR029058">
    <property type="entry name" value="AB_hydrolase_fold"/>
</dbReference>
<keyword evidence="8" id="KW-1185">Reference proteome</keyword>
<sequence>MTPLARFWSRTGPWLAAFCVCLAATQVSADETSRRAHLQWMHTALHDVPTWTAWQERTGELPPDFAELPSSEFLPDPLVTLAGDEVTDVAEWRERRAEILAEFQRVFWGQLPTKPAIEAVEALDEREEEGYRVRTVRLRFGPEGRGNLRVRITVPEGTGPFPAVLTTSLDGWSHHVVPRGYANIGFAGNDFTDDTANLGDLYPDYDFAALPRRAWAVQLVMDYVLSQPDIDGARVAIYGYSRDGKMATIAAALDERIAALIAGSTGVGGVLPWRLAGEFGMGEGIESTTMMFPHWFHPRMRFFVGHEDRLPVDANLLVAAIAPRACLLQYGLNDEVSNGWALERTYESALRAYGLFGAEERLGLLREPGFHGSIDPQRCLDWLDRQFGRSEAETAWDYRQMFAWDYAAWAQARSADAEYHGDTVREAVRWVLGEAPPQPPTPVPLWMRGPRPPAPGPTNGEGHGPGQLAPDVPAWVIGRGIQEFGWVDEDNAQVESVRLRFGNGLQGDLFWPRGAPEGERLPTVIWLHGYSYPLGYMWVYRRDLHPVLALVQAGYAVLAFDQSGFGSRQAEAGEFYERYPQWSWLGRMVEDVRAAVDVLSEQERVDPQRIGVLGYSVGGLVGLHAGALDERVAAVVSVGGFTPWRTSDGDVLRQLSEWHSLVPRLGRYAESPAQVPYDGEELIAITAPRPVLVVQPSMGRGADPVAVRQAVDRARVAYAEAGAGEALTLQEPEEYQRFTAAMQEEVIRWLNAQLR</sequence>
<dbReference type="InterPro" id="IPR050261">
    <property type="entry name" value="FrsA_esterase"/>
</dbReference>
<keyword evidence="3 7" id="KW-0378">Hydrolase</keyword>
<dbReference type="Proteomes" id="UP000738431">
    <property type="component" value="Chromosome"/>
</dbReference>
<proteinExistence type="predicted"/>
<evidence type="ECO:0000259" key="6">
    <source>
        <dbReference type="Pfam" id="PF22244"/>
    </source>
</evidence>